<sequence>MKYKDYSTDIWSRINTTLDQVLKEDPNPVAAFDADGTLWDIDLGETFFHYQIDNKLAPLPPHPFEHYEDMKAENPEKAYLWLAQICKGQSLQQIHQWAVEGVKEQHPLPIFLEQKKLIDLFLSKGVKVYVVTASVKWAVEPGAEILGLTKDSVLGVETHVENGIINDQQKGIITYRQGKVDALLAATNGKKPFFASGNTMGDYQLLQNATHLSLAVSAAARDDKLFKTEFELQQNAEKFGWLSHRFI</sequence>
<reference evidence="4" key="1">
    <citation type="submission" date="2022-03" db="EMBL/GenBank/DDBJ databases">
        <title>Genome Identification and Characterization of new species Bdellovibrio reynosense LBG001 sp. nov. from a Mexico soil sample.</title>
        <authorList>
            <person name="Camilli A."/>
            <person name="Ajao Y."/>
            <person name="Guo X."/>
        </authorList>
    </citation>
    <scope>NUCLEOTIDE SEQUENCE</scope>
    <source>
        <strain evidence="4">LBG001</strain>
    </source>
</reference>
<proteinExistence type="predicted"/>
<dbReference type="RefSeq" id="WP_243536003.1">
    <property type="nucleotide sequence ID" value="NZ_CP093442.1"/>
</dbReference>
<evidence type="ECO:0000313" key="5">
    <source>
        <dbReference type="Proteomes" id="UP000830116"/>
    </source>
</evidence>
<dbReference type="Pfam" id="PF12710">
    <property type="entry name" value="HAD"/>
    <property type="match status" value="1"/>
</dbReference>
<keyword evidence="1" id="KW-0479">Metal-binding</keyword>
<dbReference type="EMBL" id="CP093442">
    <property type="protein sequence ID" value="UOF00239.1"/>
    <property type="molecule type" value="Genomic_DNA"/>
</dbReference>
<dbReference type="SUPFAM" id="SSF56784">
    <property type="entry name" value="HAD-like"/>
    <property type="match status" value="1"/>
</dbReference>
<keyword evidence="2" id="KW-0378">Hydrolase</keyword>
<dbReference type="InterPro" id="IPR023214">
    <property type="entry name" value="HAD_sf"/>
</dbReference>
<keyword evidence="3" id="KW-0460">Magnesium</keyword>
<protein>
    <submittedName>
        <fullName evidence="4">Haloacid dehalogenase-like hydrolase</fullName>
    </submittedName>
</protein>
<dbReference type="InterPro" id="IPR036412">
    <property type="entry name" value="HAD-like_sf"/>
</dbReference>
<dbReference type="InterPro" id="IPR050582">
    <property type="entry name" value="HAD-like_SerB"/>
</dbReference>
<name>A0ABY4C6Z1_9BACT</name>
<evidence type="ECO:0000313" key="4">
    <source>
        <dbReference type="EMBL" id="UOF00239.1"/>
    </source>
</evidence>
<evidence type="ECO:0000256" key="1">
    <source>
        <dbReference type="ARBA" id="ARBA00022723"/>
    </source>
</evidence>
<organism evidence="4 5">
    <name type="scientific">Bdellovibrio reynosensis</name>
    <dbReference type="NCBI Taxonomy" id="2835041"/>
    <lineage>
        <taxon>Bacteria</taxon>
        <taxon>Pseudomonadati</taxon>
        <taxon>Bdellovibrionota</taxon>
        <taxon>Bdellovibrionia</taxon>
        <taxon>Bdellovibrionales</taxon>
        <taxon>Pseudobdellovibrionaceae</taxon>
        <taxon>Bdellovibrio</taxon>
    </lineage>
</organism>
<keyword evidence="5" id="KW-1185">Reference proteome</keyword>
<gene>
    <name evidence="4" type="ORF">MNR06_11055</name>
</gene>
<dbReference type="Gene3D" id="3.40.50.1000">
    <property type="entry name" value="HAD superfamily/HAD-like"/>
    <property type="match status" value="1"/>
</dbReference>
<dbReference type="Proteomes" id="UP000830116">
    <property type="component" value="Chromosome"/>
</dbReference>
<evidence type="ECO:0000256" key="2">
    <source>
        <dbReference type="ARBA" id="ARBA00022801"/>
    </source>
</evidence>
<accession>A0ABY4C6Z1</accession>
<dbReference type="PANTHER" id="PTHR43344">
    <property type="entry name" value="PHOSPHOSERINE PHOSPHATASE"/>
    <property type="match status" value="1"/>
</dbReference>
<evidence type="ECO:0000256" key="3">
    <source>
        <dbReference type="ARBA" id="ARBA00022842"/>
    </source>
</evidence>
<dbReference type="PANTHER" id="PTHR43344:SF13">
    <property type="entry name" value="PHOSPHATASE RV3661-RELATED"/>
    <property type="match status" value="1"/>
</dbReference>